<sequence length="140" mass="15276">MYKKVLLPVSGKKHGERAHQALKHALGLCSGEIILLHVTEPLSQIVGGEAHTELKREEAAKGLTLLCPLIEILEKDGVSFHTRVEEGTPAETIVRVADEENADLIVMFTDGRDGLGDLLIGSITERVLRNTDTPLLAVRH</sequence>
<dbReference type="InterPro" id="IPR006015">
    <property type="entry name" value="Universal_stress_UspA"/>
</dbReference>
<dbReference type="EMBL" id="CP014229">
    <property type="protein sequence ID" value="AMD91056.1"/>
    <property type="molecule type" value="Genomic_DNA"/>
</dbReference>
<evidence type="ECO:0000259" key="2">
    <source>
        <dbReference type="Pfam" id="PF00582"/>
    </source>
</evidence>
<dbReference type="Proteomes" id="UP000069241">
    <property type="component" value="Chromosome"/>
</dbReference>
<name>A0A109W4V8_9BACT</name>
<dbReference type="PANTHER" id="PTHR46268">
    <property type="entry name" value="STRESS RESPONSE PROTEIN NHAX"/>
    <property type="match status" value="1"/>
</dbReference>
<evidence type="ECO:0000313" key="4">
    <source>
        <dbReference type="Proteomes" id="UP000069241"/>
    </source>
</evidence>
<dbReference type="PANTHER" id="PTHR46268:SF6">
    <property type="entry name" value="UNIVERSAL STRESS PROTEIN UP12"/>
    <property type="match status" value="1"/>
</dbReference>
<dbReference type="InterPro" id="IPR006016">
    <property type="entry name" value="UspA"/>
</dbReference>
<gene>
    <name evidence="3" type="ORF">AXF13_13510</name>
</gene>
<dbReference type="STRING" id="44742.AXF13_13510"/>
<protein>
    <submittedName>
        <fullName evidence="3">Universal stress protein</fullName>
    </submittedName>
</protein>
<accession>A0A109W4V8</accession>
<dbReference type="InterPro" id="IPR014729">
    <property type="entry name" value="Rossmann-like_a/b/a_fold"/>
</dbReference>
<dbReference type="PRINTS" id="PR01438">
    <property type="entry name" value="UNVRSLSTRESS"/>
</dbReference>
<evidence type="ECO:0000313" key="3">
    <source>
        <dbReference type="EMBL" id="AMD91056.1"/>
    </source>
</evidence>
<proteinExistence type="inferred from homology"/>
<dbReference type="Pfam" id="PF00582">
    <property type="entry name" value="Usp"/>
    <property type="match status" value="1"/>
</dbReference>
<organism evidence="3 4">
    <name type="scientific">Desulfovibrio fairfieldensis</name>
    <dbReference type="NCBI Taxonomy" id="44742"/>
    <lineage>
        <taxon>Bacteria</taxon>
        <taxon>Pseudomonadati</taxon>
        <taxon>Thermodesulfobacteriota</taxon>
        <taxon>Desulfovibrionia</taxon>
        <taxon>Desulfovibrionales</taxon>
        <taxon>Desulfovibrionaceae</taxon>
        <taxon>Desulfovibrio</taxon>
    </lineage>
</organism>
<reference evidence="4" key="1">
    <citation type="submission" date="2016-02" db="EMBL/GenBank/DDBJ databases">
        <authorList>
            <person name="Holder M.E."/>
            <person name="Ajami N.J."/>
            <person name="Petrosino J.F."/>
        </authorList>
    </citation>
    <scope>NUCLEOTIDE SEQUENCE [LARGE SCALE GENOMIC DNA]</scope>
    <source>
        <strain evidence="4">CCUG 45958</strain>
    </source>
</reference>
<dbReference type="RefSeq" id="WP_008682875.1">
    <property type="nucleotide sequence ID" value="NZ_CP014229.1"/>
</dbReference>
<dbReference type="KEGG" id="dfi:AXF13_13510"/>
<keyword evidence="4" id="KW-1185">Reference proteome</keyword>
<dbReference type="AlphaFoldDB" id="A0A109W4V8"/>
<dbReference type="SUPFAM" id="SSF52402">
    <property type="entry name" value="Adenine nucleotide alpha hydrolases-like"/>
    <property type="match status" value="1"/>
</dbReference>
<comment type="similarity">
    <text evidence="1">Belongs to the universal stress protein A family.</text>
</comment>
<dbReference type="Gene3D" id="3.40.50.620">
    <property type="entry name" value="HUPs"/>
    <property type="match status" value="1"/>
</dbReference>
<evidence type="ECO:0000256" key="1">
    <source>
        <dbReference type="ARBA" id="ARBA00008791"/>
    </source>
</evidence>
<dbReference type="CDD" id="cd00293">
    <property type="entry name" value="USP-like"/>
    <property type="match status" value="1"/>
</dbReference>
<feature type="domain" description="UspA" evidence="2">
    <location>
        <begin position="1"/>
        <end position="139"/>
    </location>
</feature>